<feature type="domain" description="DUF7507" evidence="2">
    <location>
        <begin position="1100"/>
        <end position="1201"/>
    </location>
</feature>
<feature type="compositionally biased region" description="Polar residues" evidence="1">
    <location>
        <begin position="534"/>
        <end position="544"/>
    </location>
</feature>
<feature type="domain" description="DUF7507" evidence="2">
    <location>
        <begin position="435"/>
        <end position="546"/>
    </location>
</feature>
<feature type="region of interest" description="Disordered" evidence="1">
    <location>
        <begin position="534"/>
        <end position="570"/>
    </location>
</feature>
<dbReference type="NCBIfam" id="TIGR04131">
    <property type="entry name" value="Bac_Flav_CTERM"/>
    <property type="match status" value="1"/>
</dbReference>
<feature type="domain" description="DUF7507" evidence="2">
    <location>
        <begin position="858"/>
        <end position="959"/>
    </location>
</feature>
<organism evidence="3 4">
    <name type="scientific">Dokdonia pacifica</name>
    <dbReference type="NCBI Taxonomy" id="1627892"/>
    <lineage>
        <taxon>Bacteria</taxon>
        <taxon>Pseudomonadati</taxon>
        <taxon>Bacteroidota</taxon>
        <taxon>Flavobacteriia</taxon>
        <taxon>Flavobacteriales</taxon>
        <taxon>Flavobacteriaceae</taxon>
        <taxon>Dokdonia</taxon>
    </lineage>
</organism>
<dbReference type="InterPro" id="IPR047589">
    <property type="entry name" value="DUF11_rpt"/>
</dbReference>
<feature type="compositionally biased region" description="Low complexity" evidence="1">
    <location>
        <begin position="686"/>
        <end position="699"/>
    </location>
</feature>
<keyword evidence="4" id="KW-1185">Reference proteome</keyword>
<feature type="region of interest" description="Disordered" evidence="1">
    <location>
        <begin position="1197"/>
        <end position="1222"/>
    </location>
</feature>
<feature type="compositionally biased region" description="Low complexity" evidence="1">
    <location>
        <begin position="553"/>
        <end position="566"/>
    </location>
</feature>
<feature type="domain" description="DUF7507" evidence="2">
    <location>
        <begin position="710"/>
        <end position="803"/>
    </location>
</feature>
<feature type="region of interest" description="Disordered" evidence="1">
    <location>
        <begin position="132"/>
        <end position="158"/>
    </location>
</feature>
<dbReference type="InterPro" id="IPR026341">
    <property type="entry name" value="T9SS_type_B"/>
</dbReference>
<dbReference type="PANTHER" id="PTHR34819:SF3">
    <property type="entry name" value="CELL SURFACE PROTEIN"/>
    <property type="match status" value="1"/>
</dbReference>
<name>A0A239AD65_9FLAO</name>
<protein>
    <submittedName>
        <fullName evidence="3">Conserved repeat domain-containing protein/gliding motility-associated C-terminal domain-containing protein</fullName>
    </submittedName>
</protein>
<feature type="region of interest" description="Disordered" evidence="1">
    <location>
        <begin position="818"/>
        <end position="848"/>
    </location>
</feature>
<dbReference type="RefSeq" id="WP_179218171.1">
    <property type="nucleotide sequence ID" value="NZ_FZNY01000004.1"/>
</dbReference>
<feature type="region of interest" description="Disordered" evidence="1">
    <location>
        <begin position="397"/>
        <end position="434"/>
    </location>
</feature>
<sequence>DPSGAMVMDVSDSGNAADDTGADDDVTTTPIPANSSMELVKTSILVDGGDGLQAGDTIDYTFTVTNTGNTTISTVVLDDPLLGGVISGPVSGDLNTDDILDTDEVWVYTATYTITQDDINVGEVINTATVTGENPLGDMVSDDSDSGNVGDDTGDDDDDTVTPLPVMAEITLAKAVSTLIDTNGDGLLGAGDEVTYTFTVTNTGSATVEGLIITDPVIGLNNAIVNPDTLAPTEVGTVTAIYTLTQNDVNAGNVENSAIATGTDLNGNSVTDVSDSTNPNDDEGQPGNSDADIDDTNDPTNLPIPATPALELVKTSAYVDSNGDGIVSPGDIIVYTFVVTNTGNVTVTSIDVTDSNLTPNLVGTISSLAPGQNETLTANYFINQDDINAGEVINEAVARGDDPNGNPVSDNSDSGNPADDTGADDDDTVTPLTGNPMLELVKSSMIDLETNSIIYTYAVENTGNVDVFDITITETTFTGTGITPTPIYTGGGSDIDGEADDFDAMPGDILFFTATYVLTQADIDAGIVTNQAEANGTGVDGTSVSDESDSGNDGDNTGADNDPTNTFIPQDASMNLNKIGVLDDGGDGIQVGDLITYTFTLTNTGTTTIISPVLTDQLLGGVIPGPDSGDLNTNDILEVDEVWIYVVTYPLTQDDIDAGMVINTATIAGNAPNGEPVVDTSDDPNDNSNIDPNGDGNPDDPTVVDFGCMPNISLFKEDIAFSGDVTNPVPGDIITFEFTVVNTGNITLLNAEIFDALLGGFVGEFEEILVGESVTTTQDYVITQADIDNGSVLNTAFVVADPIGADCDEVRDVSHDRDFATSGVDSDGDGDPTNDVLVDSDGDGEPDNDTEVLLQQNPVIVITKTFVYIDANGNGVVDVGDQLLYNFVVMNNGNVTVTDIVVDDPLLGGIVGVIDVLTPSDTGNVTATYNLTQEDIDNGSVTNTATAVGNDPFDNDVTSTDTVVFDINDMSNITLLKDAELVDSNNSNTVDVGDEIIYTFTVTNTGNVTVTNITIDDTTIGVTNLSISPSTLEPGESGIAIVNYALTLDDVQAGMIVNTATANGLDPMGDIVTDVSDSTNPADDTGNDDDPTVTLFEVASISLEKEGEYIDANQNNIVDQGDRIDYTFTVTNTGNTPLFDVTILDLLVDVEGGPINLAIGEVDSSTFTASYILTNEDVVNGSVVNTATVSGLTADGAIVSDTSDDPTDATNVDPNNDNNPDDPTIIILDVEQDLEIFNEISPNGDGTNETFVIQGIQNFPNNVLHIYNRWGNLVFKAANYQNDFDGTSNGRATINKNKKLPVGTYYYTLDLGDGSDGRAGWLYINR</sequence>
<dbReference type="PANTHER" id="PTHR34819">
    <property type="entry name" value="LARGE CYSTEINE-RICH PERIPLASMIC PROTEIN OMCB"/>
    <property type="match status" value="1"/>
</dbReference>
<dbReference type="Pfam" id="PF24346">
    <property type="entry name" value="DUF7507"/>
    <property type="match status" value="9"/>
</dbReference>
<dbReference type="Proteomes" id="UP000198379">
    <property type="component" value="Unassembled WGS sequence"/>
</dbReference>
<feature type="compositionally biased region" description="Acidic residues" evidence="1">
    <location>
        <begin position="826"/>
        <end position="848"/>
    </location>
</feature>
<dbReference type="InterPro" id="IPR055354">
    <property type="entry name" value="DUF7507"/>
</dbReference>
<feature type="region of interest" description="Disordered" evidence="1">
    <location>
        <begin position="259"/>
        <end position="305"/>
    </location>
</feature>
<dbReference type="InterPro" id="IPR018247">
    <property type="entry name" value="EF_Hand_1_Ca_BS"/>
</dbReference>
<dbReference type="Pfam" id="PF13585">
    <property type="entry name" value="CHU_C"/>
    <property type="match status" value="1"/>
</dbReference>
<dbReference type="EMBL" id="FZNY01000004">
    <property type="protein sequence ID" value="SNR93520.1"/>
    <property type="molecule type" value="Genomic_DNA"/>
</dbReference>
<feature type="compositionally biased region" description="Polar residues" evidence="1">
    <location>
        <begin position="406"/>
        <end position="415"/>
    </location>
</feature>
<dbReference type="PROSITE" id="PS00018">
    <property type="entry name" value="EF_HAND_1"/>
    <property type="match status" value="1"/>
</dbReference>
<feature type="non-terminal residue" evidence="3">
    <location>
        <position position="1"/>
    </location>
</feature>
<feature type="domain" description="DUF7507" evidence="2">
    <location>
        <begin position="307"/>
        <end position="410"/>
    </location>
</feature>
<feature type="domain" description="DUF7507" evidence="2">
    <location>
        <begin position="169"/>
        <end position="272"/>
    </location>
</feature>
<evidence type="ECO:0000313" key="4">
    <source>
        <dbReference type="Proteomes" id="UP000198379"/>
    </source>
</evidence>
<feature type="domain" description="DUF7507" evidence="2">
    <location>
        <begin position="573"/>
        <end position="679"/>
    </location>
</feature>
<proteinExistence type="predicted"/>
<accession>A0A239AD65</accession>
<reference evidence="3 4" key="1">
    <citation type="submission" date="2017-06" db="EMBL/GenBank/DDBJ databases">
        <authorList>
            <person name="Kim H.J."/>
            <person name="Triplett B.A."/>
        </authorList>
    </citation>
    <scope>NUCLEOTIDE SEQUENCE [LARGE SCALE GENOMIC DNA]</scope>
    <source>
        <strain evidence="3 4">DSM 25597</strain>
    </source>
</reference>
<feature type="compositionally biased region" description="Polar residues" evidence="1">
    <location>
        <begin position="259"/>
        <end position="279"/>
    </location>
</feature>
<dbReference type="InterPro" id="IPR051172">
    <property type="entry name" value="Chlamydia_OmcB"/>
</dbReference>
<feature type="region of interest" description="Disordered" evidence="1">
    <location>
        <begin position="671"/>
        <end position="699"/>
    </location>
</feature>
<evidence type="ECO:0000313" key="3">
    <source>
        <dbReference type="EMBL" id="SNR93520.1"/>
    </source>
</evidence>
<feature type="compositionally biased region" description="Low complexity" evidence="1">
    <location>
        <begin position="1208"/>
        <end position="1222"/>
    </location>
</feature>
<feature type="region of interest" description="Disordered" evidence="1">
    <location>
        <begin position="1"/>
        <end position="32"/>
    </location>
</feature>
<feature type="domain" description="DUF7507" evidence="2">
    <location>
        <begin position="35"/>
        <end position="142"/>
    </location>
</feature>
<evidence type="ECO:0000256" key="1">
    <source>
        <dbReference type="SAM" id="MobiDB-lite"/>
    </source>
</evidence>
<evidence type="ECO:0000259" key="2">
    <source>
        <dbReference type="Pfam" id="PF24346"/>
    </source>
</evidence>
<feature type="domain" description="DUF7507" evidence="2">
    <location>
        <begin position="972"/>
        <end position="1074"/>
    </location>
</feature>
<dbReference type="NCBIfam" id="TIGR01451">
    <property type="entry name" value="B_ant_repeat"/>
    <property type="match status" value="7"/>
</dbReference>
<gene>
    <name evidence="3" type="ORF">SAMN06265376_104343</name>
</gene>